<dbReference type="InterPro" id="IPR036388">
    <property type="entry name" value="WH-like_DNA-bd_sf"/>
</dbReference>
<comment type="caution">
    <text evidence="5">The sequence shown here is derived from an EMBL/GenBank/DDBJ whole genome shotgun (WGS) entry which is preliminary data.</text>
</comment>
<protein>
    <submittedName>
        <fullName evidence="5">DeoR family transcriptional regulator</fullName>
    </submittedName>
</protein>
<dbReference type="InterPro" id="IPR050313">
    <property type="entry name" value="Carb_Metab_HTH_regulators"/>
</dbReference>
<dbReference type="EMBL" id="PXYV01000008">
    <property type="protein sequence ID" value="PSR23151.1"/>
    <property type="molecule type" value="Genomic_DNA"/>
</dbReference>
<dbReference type="SMART" id="SM00420">
    <property type="entry name" value="HTH_DEOR"/>
    <property type="match status" value="1"/>
</dbReference>
<dbReference type="InterPro" id="IPR037171">
    <property type="entry name" value="NagB/RpiA_transferase-like"/>
</dbReference>
<dbReference type="PRINTS" id="PR00037">
    <property type="entry name" value="HTHLACR"/>
</dbReference>
<keyword evidence="1" id="KW-0805">Transcription regulation</keyword>
<dbReference type="InterPro" id="IPR036390">
    <property type="entry name" value="WH_DNA-bd_sf"/>
</dbReference>
<dbReference type="PANTHER" id="PTHR30363">
    <property type="entry name" value="HTH-TYPE TRANSCRIPTIONAL REGULATOR SRLR-RELATED"/>
    <property type="match status" value="1"/>
</dbReference>
<accession>A0A2T2WLN7</accession>
<dbReference type="InterPro" id="IPR014036">
    <property type="entry name" value="DeoR-like_C"/>
</dbReference>
<gene>
    <name evidence="5" type="ORF">C7B45_04235</name>
</gene>
<evidence type="ECO:0000256" key="2">
    <source>
        <dbReference type="ARBA" id="ARBA00023125"/>
    </source>
</evidence>
<dbReference type="SUPFAM" id="SSF100950">
    <property type="entry name" value="NagB/RpiA/CoA transferase-like"/>
    <property type="match status" value="1"/>
</dbReference>
<dbReference type="InterPro" id="IPR001034">
    <property type="entry name" value="DeoR_HTH"/>
</dbReference>
<dbReference type="PROSITE" id="PS51000">
    <property type="entry name" value="HTH_DEOR_2"/>
    <property type="match status" value="1"/>
</dbReference>
<dbReference type="AlphaFoldDB" id="A0A2T2WLN7"/>
<dbReference type="Gene3D" id="1.10.10.10">
    <property type="entry name" value="Winged helix-like DNA-binding domain superfamily/Winged helix DNA-binding domain"/>
    <property type="match status" value="1"/>
</dbReference>
<reference evidence="5 6" key="1">
    <citation type="journal article" date="2014" name="BMC Genomics">
        <title>Comparison of environmental and isolate Sulfobacillus genomes reveals diverse carbon, sulfur, nitrogen, and hydrogen metabolisms.</title>
        <authorList>
            <person name="Justice N.B."/>
            <person name="Norman A."/>
            <person name="Brown C.T."/>
            <person name="Singh A."/>
            <person name="Thomas B.C."/>
            <person name="Banfield J.F."/>
        </authorList>
    </citation>
    <scope>NUCLEOTIDE SEQUENCE [LARGE SCALE GENOMIC DNA]</scope>
    <source>
        <strain evidence="5">AMDSBA3</strain>
    </source>
</reference>
<evidence type="ECO:0000313" key="5">
    <source>
        <dbReference type="EMBL" id="PSR23151.1"/>
    </source>
</evidence>
<dbReference type="Pfam" id="PF00455">
    <property type="entry name" value="DeoRC"/>
    <property type="match status" value="1"/>
</dbReference>
<keyword evidence="2" id="KW-0238">DNA-binding</keyword>
<dbReference type="SUPFAM" id="SSF46785">
    <property type="entry name" value="Winged helix' DNA-binding domain"/>
    <property type="match status" value="1"/>
</dbReference>
<dbReference type="GO" id="GO:0003677">
    <property type="term" value="F:DNA binding"/>
    <property type="evidence" value="ECO:0007669"/>
    <property type="project" value="UniProtKB-KW"/>
</dbReference>
<organism evidence="5 6">
    <name type="scientific">Sulfobacillus acidophilus</name>
    <dbReference type="NCBI Taxonomy" id="53633"/>
    <lineage>
        <taxon>Bacteria</taxon>
        <taxon>Bacillati</taxon>
        <taxon>Bacillota</taxon>
        <taxon>Clostridia</taxon>
        <taxon>Eubacteriales</taxon>
        <taxon>Clostridiales Family XVII. Incertae Sedis</taxon>
        <taxon>Sulfobacillus</taxon>
    </lineage>
</organism>
<evidence type="ECO:0000259" key="4">
    <source>
        <dbReference type="PROSITE" id="PS51000"/>
    </source>
</evidence>
<keyword evidence="3" id="KW-0804">Transcription</keyword>
<evidence type="ECO:0000256" key="3">
    <source>
        <dbReference type="ARBA" id="ARBA00023163"/>
    </source>
</evidence>
<dbReference type="GO" id="GO:0003700">
    <property type="term" value="F:DNA-binding transcription factor activity"/>
    <property type="evidence" value="ECO:0007669"/>
    <property type="project" value="InterPro"/>
</dbReference>
<evidence type="ECO:0000313" key="6">
    <source>
        <dbReference type="Proteomes" id="UP000241848"/>
    </source>
</evidence>
<dbReference type="Gene3D" id="3.40.50.1360">
    <property type="match status" value="1"/>
</dbReference>
<sequence length="263" mass="28864">MAERAMRMLAEPRRKAVVQWLAQHQSATVAELAARFQCSEMTIRRDLAVLREEGMIRRIHGGGEIVHGADEPPFAVKRELATAEKATIARQAVALVQPHMVVALSAGTTTWYIAQALPRIHPVTFVTNSTNVAQVLYAQGWPDIILTGGNFRTPSDALVGPFAETTIQKLNCDLLFLGVHAIDDDGWLCTPNIAEAAVNQALARQSARVVVVADHKKWGHRALARIIALSDVDVVITDDGIDRKWVSRVTQLGREMRIAATMP</sequence>
<dbReference type="Proteomes" id="UP000241848">
    <property type="component" value="Unassembled WGS sequence"/>
</dbReference>
<dbReference type="PROSITE" id="PS00894">
    <property type="entry name" value="HTH_DEOR_1"/>
    <property type="match status" value="1"/>
</dbReference>
<dbReference type="Pfam" id="PF08220">
    <property type="entry name" value="HTH_DeoR"/>
    <property type="match status" value="1"/>
</dbReference>
<name>A0A2T2WLN7_9FIRM</name>
<evidence type="ECO:0000256" key="1">
    <source>
        <dbReference type="ARBA" id="ARBA00023015"/>
    </source>
</evidence>
<dbReference type="PANTHER" id="PTHR30363:SF44">
    <property type="entry name" value="AGA OPERON TRANSCRIPTIONAL REPRESSOR-RELATED"/>
    <property type="match status" value="1"/>
</dbReference>
<dbReference type="InterPro" id="IPR018356">
    <property type="entry name" value="Tscrpt_reg_HTH_DeoR_CS"/>
</dbReference>
<feature type="domain" description="HTH deoR-type" evidence="4">
    <location>
        <begin position="10"/>
        <end position="65"/>
    </location>
</feature>
<dbReference type="SMART" id="SM01134">
    <property type="entry name" value="DeoRC"/>
    <property type="match status" value="1"/>
</dbReference>
<proteinExistence type="predicted"/>